<dbReference type="Pfam" id="PF17128">
    <property type="entry name" value="DUF5107"/>
    <property type="match status" value="1"/>
</dbReference>
<dbReference type="RefSeq" id="WP_112375098.1">
    <property type="nucleotide sequence ID" value="NZ_CP069793.1"/>
</dbReference>
<feature type="domain" description="DUF5107" evidence="1">
    <location>
        <begin position="54"/>
        <end position="359"/>
    </location>
</feature>
<dbReference type="Pfam" id="PF13181">
    <property type="entry name" value="TPR_8"/>
    <property type="match status" value="2"/>
</dbReference>
<dbReference type="InterPro" id="IPR011990">
    <property type="entry name" value="TPR-like_helical_dom_sf"/>
</dbReference>
<dbReference type="AlphaFoldDB" id="A0A2X2JK86"/>
<dbReference type="SUPFAM" id="SSF48452">
    <property type="entry name" value="TPR-like"/>
    <property type="match status" value="3"/>
</dbReference>
<dbReference type="EMBL" id="UAUU01000009">
    <property type="protein sequence ID" value="SPZ87805.1"/>
    <property type="molecule type" value="Genomic_DNA"/>
</dbReference>
<dbReference type="PANTHER" id="PTHR12558:SF13">
    <property type="entry name" value="CELL DIVISION CYCLE PROTEIN 27 HOMOLOG"/>
    <property type="match status" value="1"/>
</dbReference>
<sequence>MTELIRYLIKSTVDQKGIVKAWEEQVAIPTYEIGTMEKNPIFAEKRVYQGSSGVVYPYPIIEKISDQKRNKIYQALFLENEYIKVMILPALGGRVHMAYDKVRERHFVYYNEVIKPALVGLTGPWISGGIEFNWPQHHRPTTFMPTEHLIEHNSDGSITVWCNEIERMFRMKAMQGFTLHPDKAYLEIKVQVYNRTALPQTFLWWANPAVVVNDDYFSVFPPDVNAVFDHGKREVSSFPIATGTYYKYDYSAGVDIAQYKNIPVPTSYMAIQSKYNFVGGYEAGETNAGMLHVADHHISPGKKQWTWGNGDFGVAWDRNLTDENGPYIELMAGVYTDNQPDFAWLQPYEVKSWSQYFMPYAEVGQVKNATKGVVLNMEVREQTARIVLYTTGTYEGIRILLRNTAGKIYLDEQTDCSPRNIYTQSVAGLDSDPTELLLTVYDKNNHEILFYQQEEAKDAKDIPKPAQAALLPEDIRSIEELFLTGQHLEQYRHATYNPLDYYKEALRREPNDIRCNNAMGVFLLRSGKIKESIPYFETAIARATERNPNPYDGEPYYNLGVALQLSGDLNGAYSAFYKATWNAAWKDSGYFGLAQIDAKRGDWKAALEKIDHSLSRNWYHHKGRQLKASILRKLGVKDAALAFIQESMELDPFNMGCRFEWYLLNKEESIFSPILDLARVNIHSVMEYALDFAHAGLYEEASLLLEKTIEDVSLVYPMVYYTLGYFATQLGLRDRAKSYCDQAMTMDPTYCFPNRLEEIAILRHAIGLNSADAKASYYLGNLWYGKRQHQDAADCWEHAIQLDGEFPTVFRNLALAYYNRIGKKKEAVTLLEQAFSLDETDARLLMELHQLYKKEGRPYKERLALLDRYPNLVTLRDDLFLERITLFNLLGEYERAKTLLASRQFKPWEGGEGKVSRQYTICQLELAKKSILQNEPQQALSLLEAIDYYPHNLGEGKLITMEQNDIHYYKGLVYRLLGREEEAKVYFYKATEGADEPQQALFYNDPQPDKIFYQGLAWHELGDPGRAEQRFQCLIDHGKLFIDKPFKIDYFAVSLPDMDIWEENLDDKNKIHCLYVMGLGYLGNGDRALAMDYFAQVRQLDPNHQGSQAIMHSFLGETSLKN</sequence>
<protein>
    <submittedName>
        <fullName evidence="2">Photosystem I assembly protein Ycf3</fullName>
    </submittedName>
</protein>
<dbReference type="PROSITE" id="PS50005">
    <property type="entry name" value="TPR"/>
    <property type="match status" value="2"/>
</dbReference>
<dbReference type="SMART" id="SM00028">
    <property type="entry name" value="TPR"/>
    <property type="match status" value="9"/>
</dbReference>
<evidence type="ECO:0000313" key="3">
    <source>
        <dbReference type="Proteomes" id="UP000251241"/>
    </source>
</evidence>
<dbReference type="GeneID" id="97183009"/>
<dbReference type="Gene3D" id="1.25.40.10">
    <property type="entry name" value="Tetratricopeptide repeat domain"/>
    <property type="match status" value="4"/>
</dbReference>
<proteinExistence type="predicted"/>
<evidence type="ECO:0000313" key="2">
    <source>
        <dbReference type="EMBL" id="SPZ87805.1"/>
    </source>
</evidence>
<organism evidence="2 3">
    <name type="scientific">Sphingobacterium multivorum</name>
    <dbReference type="NCBI Taxonomy" id="28454"/>
    <lineage>
        <taxon>Bacteria</taxon>
        <taxon>Pseudomonadati</taxon>
        <taxon>Bacteroidota</taxon>
        <taxon>Sphingobacteriia</taxon>
        <taxon>Sphingobacteriales</taxon>
        <taxon>Sphingobacteriaceae</taxon>
        <taxon>Sphingobacterium</taxon>
    </lineage>
</organism>
<reference evidence="2 3" key="1">
    <citation type="submission" date="2018-06" db="EMBL/GenBank/DDBJ databases">
        <authorList>
            <consortium name="Pathogen Informatics"/>
            <person name="Doyle S."/>
        </authorList>
    </citation>
    <scope>NUCLEOTIDE SEQUENCE [LARGE SCALE GENOMIC DNA]</scope>
    <source>
        <strain evidence="2 3">NCTC11343</strain>
    </source>
</reference>
<dbReference type="InterPro" id="IPR033396">
    <property type="entry name" value="DUF5107"/>
</dbReference>
<dbReference type="InterPro" id="IPR019734">
    <property type="entry name" value="TPR_rpt"/>
</dbReference>
<dbReference type="PANTHER" id="PTHR12558">
    <property type="entry name" value="CELL DIVISION CYCLE 16,23,27"/>
    <property type="match status" value="1"/>
</dbReference>
<evidence type="ECO:0000259" key="1">
    <source>
        <dbReference type="Pfam" id="PF17128"/>
    </source>
</evidence>
<name>A0A2X2JK86_SPHMU</name>
<accession>A0A2X2JK86</accession>
<dbReference type="Proteomes" id="UP000251241">
    <property type="component" value="Unassembled WGS sequence"/>
</dbReference>
<gene>
    <name evidence="2" type="ORF">NCTC11343_03124</name>
</gene>